<name>A0A8T0P6A9_PANVG</name>
<dbReference type="InterPro" id="IPR053197">
    <property type="entry name" value="F-box_SCFL_complex_component"/>
</dbReference>
<evidence type="ECO:0000313" key="2">
    <source>
        <dbReference type="Proteomes" id="UP000823388"/>
    </source>
</evidence>
<dbReference type="PANTHER" id="PTHR34223:SF51">
    <property type="entry name" value="OS06G0556300 PROTEIN"/>
    <property type="match status" value="1"/>
</dbReference>
<protein>
    <recommendedName>
        <fullName evidence="3">F-box domain-containing protein</fullName>
    </recommendedName>
</protein>
<dbReference type="SUPFAM" id="SSF81383">
    <property type="entry name" value="F-box domain"/>
    <property type="match status" value="1"/>
</dbReference>
<evidence type="ECO:0008006" key="3">
    <source>
        <dbReference type="Google" id="ProtNLM"/>
    </source>
</evidence>
<gene>
    <name evidence="1" type="ORF">PVAP13_8NG203700</name>
</gene>
<sequence>MFDETPLGSEATRTMVAAAGGADRLGAPCDEVLHCVLSFLPLSETVGTCLLARWWRHVWKSARALRVNGADDREYGSVEVLNKFVNSLLLFRDSAPG</sequence>
<dbReference type="PANTHER" id="PTHR34223">
    <property type="entry name" value="OS11G0201299 PROTEIN"/>
    <property type="match status" value="1"/>
</dbReference>
<dbReference type="InterPro" id="IPR036047">
    <property type="entry name" value="F-box-like_dom_sf"/>
</dbReference>
<organism evidence="1 2">
    <name type="scientific">Panicum virgatum</name>
    <name type="common">Blackwell switchgrass</name>
    <dbReference type="NCBI Taxonomy" id="38727"/>
    <lineage>
        <taxon>Eukaryota</taxon>
        <taxon>Viridiplantae</taxon>
        <taxon>Streptophyta</taxon>
        <taxon>Embryophyta</taxon>
        <taxon>Tracheophyta</taxon>
        <taxon>Spermatophyta</taxon>
        <taxon>Magnoliopsida</taxon>
        <taxon>Liliopsida</taxon>
        <taxon>Poales</taxon>
        <taxon>Poaceae</taxon>
        <taxon>PACMAD clade</taxon>
        <taxon>Panicoideae</taxon>
        <taxon>Panicodae</taxon>
        <taxon>Paniceae</taxon>
        <taxon>Panicinae</taxon>
        <taxon>Panicum</taxon>
        <taxon>Panicum sect. Hiantes</taxon>
    </lineage>
</organism>
<evidence type="ECO:0000313" key="1">
    <source>
        <dbReference type="EMBL" id="KAG2556528.1"/>
    </source>
</evidence>
<reference evidence="1" key="1">
    <citation type="submission" date="2020-05" db="EMBL/GenBank/DDBJ databases">
        <title>WGS assembly of Panicum virgatum.</title>
        <authorList>
            <person name="Lovell J.T."/>
            <person name="Jenkins J."/>
            <person name="Shu S."/>
            <person name="Juenger T.E."/>
            <person name="Schmutz J."/>
        </authorList>
    </citation>
    <scope>NUCLEOTIDE SEQUENCE</scope>
    <source>
        <strain evidence="1">AP13</strain>
    </source>
</reference>
<accession>A0A8T0P6A9</accession>
<dbReference type="AlphaFoldDB" id="A0A8T0P6A9"/>
<comment type="caution">
    <text evidence="1">The sequence shown here is derived from an EMBL/GenBank/DDBJ whole genome shotgun (WGS) entry which is preliminary data.</text>
</comment>
<dbReference type="EMBL" id="CM029052">
    <property type="protein sequence ID" value="KAG2556528.1"/>
    <property type="molecule type" value="Genomic_DNA"/>
</dbReference>
<keyword evidence="2" id="KW-1185">Reference proteome</keyword>
<proteinExistence type="predicted"/>
<dbReference type="Proteomes" id="UP000823388">
    <property type="component" value="Chromosome 8N"/>
</dbReference>